<reference evidence="3 4" key="1">
    <citation type="journal article" date="2012" name="Genome Biol.">
        <title>Sequencing three crocodilian genomes to illuminate the evolution of archosaurs and amniotes.</title>
        <authorList>
            <person name="St John J.A."/>
            <person name="Braun E.L."/>
            <person name="Isberg S.R."/>
            <person name="Miles L.G."/>
            <person name="Chong A.Y."/>
            <person name="Gongora J."/>
            <person name="Dalzell P."/>
            <person name="Moran C."/>
            <person name="Bed'hom B."/>
            <person name="Abzhanov A."/>
            <person name="Burgess S.C."/>
            <person name="Cooksey A.M."/>
            <person name="Castoe T.A."/>
            <person name="Crawford N.G."/>
            <person name="Densmore L.D."/>
            <person name="Drew J.C."/>
            <person name="Edwards S.V."/>
            <person name="Faircloth B.C."/>
            <person name="Fujita M.K."/>
            <person name="Greenwold M.J."/>
            <person name="Hoffmann F.G."/>
            <person name="Howard J.M."/>
            <person name="Iguchi T."/>
            <person name="Janes D.E."/>
            <person name="Khan S.Y."/>
            <person name="Kohno S."/>
            <person name="de Koning A.J."/>
            <person name="Lance S.L."/>
            <person name="McCarthy F.M."/>
            <person name="McCormack J.E."/>
            <person name="Merchant M.E."/>
            <person name="Peterson D.G."/>
            <person name="Pollock D.D."/>
            <person name="Pourmand N."/>
            <person name="Raney B.J."/>
            <person name="Roessler K.A."/>
            <person name="Sanford J.R."/>
            <person name="Sawyer R.H."/>
            <person name="Schmidt C.J."/>
            <person name="Triplett E.W."/>
            <person name="Tuberville T.D."/>
            <person name="Venegas-Anaya M."/>
            <person name="Howard J.T."/>
            <person name="Jarvis E.D."/>
            <person name="Guillette L.J.Jr."/>
            <person name="Glenn T.C."/>
            <person name="Green R.E."/>
            <person name="Ray D.A."/>
        </authorList>
    </citation>
    <scope>NUCLEOTIDE SEQUENCE [LARGE SCALE GENOMIC DNA]</scope>
    <source>
        <strain evidence="3">KSC_2009_1</strain>
    </source>
</reference>
<dbReference type="Proteomes" id="UP000050525">
    <property type="component" value="Unassembled WGS sequence"/>
</dbReference>
<dbReference type="PANTHER" id="PTHR14469:SF0">
    <property type="entry name" value="FAMILY WITH SEQUENCE SIMILARITY 113"/>
    <property type="match status" value="1"/>
</dbReference>
<feature type="region of interest" description="Disordered" evidence="2">
    <location>
        <begin position="525"/>
        <end position="560"/>
    </location>
</feature>
<evidence type="ECO:0000313" key="4">
    <source>
        <dbReference type="Proteomes" id="UP000050525"/>
    </source>
</evidence>
<keyword evidence="4" id="KW-1185">Reference proteome</keyword>
<dbReference type="STRING" id="8496.A0A151PHL3"/>
<gene>
    <name evidence="3" type="primary">PCED1A</name>
    <name evidence="3" type="ORF">Y1Q_0017178</name>
</gene>
<sequence>MEMICRWLRRELGPCSGGAGLRVRGAGAHVPQPGGTARSIVAASGTEEQRPAWGPLAMAMVTFLSKETRQLLHNKFVVILGDSIQRSVYKDLVLLLQKDELLSSSQLRDKGELSFEQDCLVEGGQLDKLHNGTRYREVRQYRTGHHLVRFYFLTRIYSDYLESILADFQAGPQPDLVIINSCIWDVSRYGSSSMKQYRLNLQRAFDRLVKVLPPSCLLVWNMALPLGHRVSGGFLVPEVQHLTPRLREDVIEGNFYSAMAAGGCGFDVLDLYYHFRFATHHRQRDGIHWNSHVHRWLSHLLLTHVADAWGVHVPDKTQRLRSFQDNHLAPDAWASSSLEPWAAPSRPWVPETPLHPPGLRWKDEAQAPYGPPAGAYLLPHPAAESSPFHEDTPLLPGPSSSGAFCSGYISFDHRSALGSFQDNYPAPDAWAGSSQEPWAASSRPWVPETPRPPPCRRWEDEAHASYGLPAGPCPPPLPAAESSLFLEDTPLLPGLSNSGYISFDHSGAPGAACATPGLLRVPYPLGRPSRARQHIRRRQPLARTLGAPYSRPLPSHPHRY</sequence>
<feature type="region of interest" description="Disordered" evidence="2">
    <location>
        <begin position="372"/>
        <end position="395"/>
    </location>
</feature>
<accession>A0A151PHL3</accession>
<proteinExistence type="inferred from homology"/>
<comment type="caution">
    <text evidence="3">The sequence shown here is derived from an EMBL/GenBank/DDBJ whole genome shotgun (WGS) entry which is preliminary data.</text>
</comment>
<organism evidence="3 4">
    <name type="scientific">Alligator mississippiensis</name>
    <name type="common">American alligator</name>
    <dbReference type="NCBI Taxonomy" id="8496"/>
    <lineage>
        <taxon>Eukaryota</taxon>
        <taxon>Metazoa</taxon>
        <taxon>Chordata</taxon>
        <taxon>Craniata</taxon>
        <taxon>Vertebrata</taxon>
        <taxon>Euteleostomi</taxon>
        <taxon>Archelosauria</taxon>
        <taxon>Archosauria</taxon>
        <taxon>Crocodylia</taxon>
        <taxon>Alligatoridae</taxon>
        <taxon>Alligatorinae</taxon>
        <taxon>Alligator</taxon>
    </lineage>
</organism>
<protein>
    <submittedName>
        <fullName evidence="3">PC-esterase domain-containing protein 1A</fullName>
    </submittedName>
</protein>
<dbReference type="SUPFAM" id="SSF52266">
    <property type="entry name" value="SGNH hydrolase"/>
    <property type="match status" value="1"/>
</dbReference>
<evidence type="ECO:0000313" key="3">
    <source>
        <dbReference type="EMBL" id="KYO48519.1"/>
    </source>
</evidence>
<feature type="compositionally biased region" description="Basic residues" evidence="2">
    <location>
        <begin position="529"/>
        <end position="540"/>
    </location>
</feature>
<name>A0A151PHL3_ALLMI</name>
<comment type="similarity">
    <text evidence="1">Belongs to the PC-esterase family.</text>
</comment>
<dbReference type="PANTHER" id="PTHR14469">
    <property type="entry name" value="SARCOMA ANTIGEN NY-SAR-23"/>
    <property type="match status" value="1"/>
</dbReference>
<dbReference type="EMBL" id="AKHW03000181">
    <property type="protein sequence ID" value="KYO48519.1"/>
    <property type="molecule type" value="Genomic_DNA"/>
</dbReference>
<dbReference type="AlphaFoldDB" id="A0A151PHL3"/>
<evidence type="ECO:0000256" key="1">
    <source>
        <dbReference type="ARBA" id="ARBA00037957"/>
    </source>
</evidence>
<evidence type="ECO:0000256" key="2">
    <source>
        <dbReference type="SAM" id="MobiDB-lite"/>
    </source>
</evidence>
<dbReference type="InterPro" id="IPR036514">
    <property type="entry name" value="SGNH_hydro_sf"/>
</dbReference>
<dbReference type="Gene3D" id="3.40.50.1110">
    <property type="entry name" value="SGNH hydrolase"/>
    <property type="match status" value="1"/>
</dbReference>